<dbReference type="Pfam" id="PF00013">
    <property type="entry name" value="KH_1"/>
    <property type="match status" value="2"/>
</dbReference>
<dbReference type="PANTHER" id="PTHR10288">
    <property type="entry name" value="KH DOMAIN CONTAINING RNA BINDING PROTEIN"/>
    <property type="match status" value="1"/>
</dbReference>
<keyword evidence="2" id="KW-0694">RNA-binding</keyword>
<feature type="domain" description="K Homology" evidence="4">
    <location>
        <begin position="43"/>
        <end position="136"/>
    </location>
</feature>
<evidence type="ECO:0000313" key="5">
    <source>
        <dbReference type="Proteomes" id="UP000887566"/>
    </source>
</evidence>
<proteinExistence type="predicted"/>
<reference evidence="6" key="1">
    <citation type="submission" date="2022-11" db="UniProtKB">
        <authorList>
            <consortium name="WormBaseParasite"/>
        </authorList>
    </citation>
    <scope>IDENTIFICATION</scope>
</reference>
<keyword evidence="5" id="KW-1185">Reference proteome</keyword>
<evidence type="ECO:0000256" key="3">
    <source>
        <dbReference type="SAM" id="MobiDB-lite"/>
    </source>
</evidence>
<dbReference type="InterPro" id="IPR004088">
    <property type="entry name" value="KH_dom_type_1"/>
</dbReference>
<keyword evidence="1" id="KW-0677">Repeat</keyword>
<name>A0A914W990_9BILA</name>
<evidence type="ECO:0000313" key="6">
    <source>
        <dbReference type="WBParaSite" id="PSAMB.scaffold3378size18519.g21247.t1"/>
    </source>
</evidence>
<dbReference type="SUPFAM" id="SSF54791">
    <property type="entry name" value="Eukaryotic type KH-domain (KH-domain type I)"/>
    <property type="match status" value="2"/>
</dbReference>
<evidence type="ECO:0000256" key="1">
    <source>
        <dbReference type="ARBA" id="ARBA00022737"/>
    </source>
</evidence>
<dbReference type="CDD" id="cd00105">
    <property type="entry name" value="KH-I"/>
    <property type="match status" value="1"/>
</dbReference>
<dbReference type="WBParaSite" id="PSAMB.scaffold3378size18519.g21247.t1">
    <property type="protein sequence ID" value="PSAMB.scaffold3378size18519.g21247.t1"/>
    <property type="gene ID" value="PSAMB.scaffold3378size18519.g21247"/>
</dbReference>
<feature type="domain" description="K Homology" evidence="4">
    <location>
        <begin position="141"/>
        <end position="210"/>
    </location>
</feature>
<dbReference type="Gene3D" id="3.30.1370.10">
    <property type="entry name" value="K Homology domain, type 1"/>
    <property type="match status" value="2"/>
</dbReference>
<dbReference type="InterPro" id="IPR036612">
    <property type="entry name" value="KH_dom_type_1_sf"/>
</dbReference>
<dbReference type="AlphaFoldDB" id="A0A914W990"/>
<evidence type="ECO:0000259" key="4">
    <source>
        <dbReference type="SMART" id="SM00322"/>
    </source>
</evidence>
<organism evidence="5 6">
    <name type="scientific">Plectus sambesii</name>
    <dbReference type="NCBI Taxonomy" id="2011161"/>
    <lineage>
        <taxon>Eukaryota</taxon>
        <taxon>Metazoa</taxon>
        <taxon>Ecdysozoa</taxon>
        <taxon>Nematoda</taxon>
        <taxon>Chromadorea</taxon>
        <taxon>Plectida</taxon>
        <taxon>Plectina</taxon>
        <taxon>Plectoidea</taxon>
        <taxon>Plectidae</taxon>
        <taxon>Plectus</taxon>
    </lineage>
</organism>
<dbReference type="InterPro" id="IPR004087">
    <property type="entry name" value="KH_dom"/>
</dbReference>
<dbReference type="SMART" id="SM00322">
    <property type="entry name" value="KH"/>
    <property type="match status" value="2"/>
</dbReference>
<dbReference type="Proteomes" id="UP000887566">
    <property type="component" value="Unplaced"/>
</dbReference>
<evidence type="ECO:0000256" key="2">
    <source>
        <dbReference type="PROSITE-ProRule" id="PRU00117"/>
    </source>
</evidence>
<dbReference type="GO" id="GO:0003723">
    <property type="term" value="F:RNA binding"/>
    <property type="evidence" value="ECO:0007669"/>
    <property type="project" value="UniProtKB-UniRule"/>
</dbReference>
<feature type="compositionally biased region" description="Acidic residues" evidence="3">
    <location>
        <begin position="94"/>
        <end position="104"/>
    </location>
</feature>
<dbReference type="PROSITE" id="PS50084">
    <property type="entry name" value="KH_TYPE_1"/>
    <property type="match status" value="2"/>
</dbReference>
<sequence length="251" mass="28036">MALTDLSRWKVAGLALATSSAAIFLVKLISDHFSSEDNNNNTKSTEFRIVIPGDKVGAVIGRKGRTLRRIEFETQTILELETSKPKMRSSSEASTDEWDLSDIGEEPKSLPNGVLRIHGQRLNVEKAKLAVEAILIEAAVTRIREIITIPRETIGWVIGKGGESVQRMKIQCGVHINVGREGTGDTEEVSICGPPDGIALAKKLINCKVAKFYNRSSDFRPYRRSFGEDAEGELEEFLRIREELQREEPEW</sequence>
<accession>A0A914W990</accession>
<feature type="region of interest" description="Disordered" evidence="3">
    <location>
        <begin position="83"/>
        <end position="104"/>
    </location>
</feature>
<protein>
    <submittedName>
        <fullName evidence="6">K Homology domain-containing protein</fullName>
    </submittedName>
</protein>